<feature type="region of interest" description="Disordered" evidence="1">
    <location>
        <begin position="1"/>
        <end position="30"/>
    </location>
</feature>
<name>A0A7R8ZQP7_9CRUS</name>
<dbReference type="GO" id="GO:0005509">
    <property type="term" value="F:calcium ion binding"/>
    <property type="evidence" value="ECO:0007669"/>
    <property type="project" value="InterPro"/>
</dbReference>
<proteinExistence type="predicted"/>
<dbReference type="SUPFAM" id="SSF47473">
    <property type="entry name" value="EF-hand"/>
    <property type="match status" value="1"/>
</dbReference>
<dbReference type="PROSITE" id="PS50222">
    <property type="entry name" value="EF_HAND_2"/>
    <property type="match status" value="1"/>
</dbReference>
<dbReference type="Gene3D" id="3.40.50.450">
    <property type="match status" value="1"/>
</dbReference>
<accession>A0A7R8ZQP7</accession>
<dbReference type="AlphaFoldDB" id="A0A7R8ZQP7"/>
<dbReference type="EMBL" id="OB666488">
    <property type="protein sequence ID" value="CAD7233548.1"/>
    <property type="molecule type" value="Genomic_DNA"/>
</dbReference>
<dbReference type="PANTHER" id="PTHR36300">
    <property type="entry name" value="RAW, ISOFORM A"/>
    <property type="match status" value="1"/>
</dbReference>
<dbReference type="InterPro" id="IPR011992">
    <property type="entry name" value="EF-hand-dom_pair"/>
</dbReference>
<dbReference type="OrthoDB" id="6493944at2759"/>
<dbReference type="Gene3D" id="1.10.238.10">
    <property type="entry name" value="EF-hand"/>
    <property type="match status" value="1"/>
</dbReference>
<feature type="region of interest" description="Disordered" evidence="1">
    <location>
        <begin position="331"/>
        <end position="361"/>
    </location>
</feature>
<dbReference type="PANTHER" id="PTHR36300:SF1">
    <property type="entry name" value="RAW, ISOFORM A"/>
    <property type="match status" value="1"/>
</dbReference>
<evidence type="ECO:0000256" key="1">
    <source>
        <dbReference type="SAM" id="MobiDB-lite"/>
    </source>
</evidence>
<dbReference type="InterPro" id="IPR039470">
    <property type="entry name" value="Nuc_deoxyri_tr2"/>
</dbReference>
<dbReference type="Pfam" id="PF15891">
    <property type="entry name" value="Nuc_deoxyri_tr2"/>
    <property type="match status" value="1"/>
</dbReference>
<dbReference type="InterPro" id="IPR002048">
    <property type="entry name" value="EF_hand_dom"/>
</dbReference>
<dbReference type="GO" id="GO:0005886">
    <property type="term" value="C:plasma membrane"/>
    <property type="evidence" value="ECO:0007669"/>
    <property type="project" value="TreeGrafter"/>
</dbReference>
<reference evidence="2" key="1">
    <citation type="submission" date="2020-11" db="EMBL/GenBank/DDBJ databases">
        <authorList>
            <person name="Tran Van P."/>
        </authorList>
    </citation>
    <scope>NUCLEOTIDE SEQUENCE</scope>
</reference>
<organism evidence="2">
    <name type="scientific">Cyprideis torosa</name>
    <dbReference type="NCBI Taxonomy" id="163714"/>
    <lineage>
        <taxon>Eukaryota</taxon>
        <taxon>Metazoa</taxon>
        <taxon>Ecdysozoa</taxon>
        <taxon>Arthropoda</taxon>
        <taxon>Crustacea</taxon>
        <taxon>Oligostraca</taxon>
        <taxon>Ostracoda</taxon>
        <taxon>Podocopa</taxon>
        <taxon>Podocopida</taxon>
        <taxon>Cytherocopina</taxon>
        <taxon>Cytheroidea</taxon>
        <taxon>Cytherideidae</taxon>
        <taxon>Cyprideis</taxon>
    </lineage>
</organism>
<gene>
    <name evidence="2" type="ORF">CTOB1V02_LOCUS11369</name>
</gene>
<evidence type="ECO:0000313" key="2">
    <source>
        <dbReference type="EMBL" id="CAD7233548.1"/>
    </source>
</evidence>
<feature type="region of interest" description="Disordered" evidence="1">
    <location>
        <begin position="463"/>
        <end position="485"/>
    </location>
</feature>
<sequence>MGVFGPTTGPPGPRHWNGARRLASPPSSSKSMYEMLHTASLCSKRGSEDLSFGEFAFFATELRHVYDHGSPAIIHSRLKAYKPRRLDRRLSRSAVQYDVFLGGSCNPTTWRRDLAIPQFKKKGITYYNPQVPSWRPEFIELEHQAKLGASLLLFVIDNRTRGTASVIEAAYLAATGRRLLLVIIPFAGPGQIVCGEPISEREYEDLKHGQVVLTDLVERQSLPVFSSVQHALDIAPDLLRAGEHPCDLGPSSIVTPVRMGHVVLGDRLMKLRDAFDALDSQGTGKLNLNEVSMAFRIISHRNLSPAEISALMEMPSARSVPLKIVEEGNKYMFPPTPSSEGITPPPSPPLPPDKENTDGKAAYSRSNFSNQASLEVDFDAFCAMVAEFRNPETTRSVSSVREESLSSSVRLTVTSALCGGSSILPHRPTPNPFRRMSTLGDLFGKASSYTLQVLKPLQKAIGWVPSSPTTNGPPSPTSRHPHQRPSYARDVYLGGSMGHTTWRKAVAIPLLK</sequence>
<dbReference type="FunFam" id="3.40.50.450:FF:000017">
    <property type="entry name" value="Raw, isoform D"/>
    <property type="match status" value="1"/>
</dbReference>
<protein>
    <submittedName>
        <fullName evidence="2">Uncharacterized protein</fullName>
    </submittedName>
</protein>